<protein>
    <submittedName>
        <fullName evidence="2">SFRICE_015066</fullName>
    </submittedName>
</protein>
<accession>A0A2H1X1I2</accession>
<dbReference type="AlphaFoldDB" id="A0A2H1X1I2"/>
<dbReference type="InterPro" id="IPR045807">
    <property type="entry name" value="BAMBI_N"/>
</dbReference>
<name>A0A2H1X1I2_SPOFR</name>
<evidence type="ECO:0000259" key="1">
    <source>
        <dbReference type="Pfam" id="PF06211"/>
    </source>
</evidence>
<evidence type="ECO:0000313" key="2">
    <source>
        <dbReference type="EMBL" id="SOQ59112.1"/>
    </source>
</evidence>
<dbReference type="EMBL" id="ODYU01012676">
    <property type="protein sequence ID" value="SOQ59112.1"/>
    <property type="molecule type" value="Genomic_DNA"/>
</dbReference>
<gene>
    <name evidence="2" type="ORF">SFRICE_015066</name>
</gene>
<sequence length="86" mass="9346">MPDIKGDSNDGDAGVRCYCNTAQCVGTGYMCRSARSGGCYSELPRRTHHARHGCLHHLADTDSSDDIDGTRCEDDKKAKGAFQQHS</sequence>
<proteinExistence type="predicted"/>
<feature type="domain" description="BMP and activin membrane-bound inhibitor N-terminal" evidence="1">
    <location>
        <begin position="14"/>
        <end position="63"/>
    </location>
</feature>
<organism evidence="2">
    <name type="scientific">Spodoptera frugiperda</name>
    <name type="common">Fall armyworm</name>
    <dbReference type="NCBI Taxonomy" id="7108"/>
    <lineage>
        <taxon>Eukaryota</taxon>
        <taxon>Metazoa</taxon>
        <taxon>Ecdysozoa</taxon>
        <taxon>Arthropoda</taxon>
        <taxon>Hexapoda</taxon>
        <taxon>Insecta</taxon>
        <taxon>Pterygota</taxon>
        <taxon>Neoptera</taxon>
        <taxon>Endopterygota</taxon>
        <taxon>Lepidoptera</taxon>
        <taxon>Glossata</taxon>
        <taxon>Ditrysia</taxon>
        <taxon>Noctuoidea</taxon>
        <taxon>Noctuidae</taxon>
        <taxon>Amphipyrinae</taxon>
        <taxon>Spodoptera</taxon>
    </lineage>
</organism>
<dbReference type="Pfam" id="PF06211">
    <property type="entry name" value="BAMBI"/>
    <property type="match status" value="1"/>
</dbReference>
<reference evidence="2" key="1">
    <citation type="submission" date="2016-07" db="EMBL/GenBank/DDBJ databases">
        <authorList>
            <person name="Bretaudeau A."/>
        </authorList>
    </citation>
    <scope>NUCLEOTIDE SEQUENCE</scope>
    <source>
        <strain evidence="2">Rice</strain>
        <tissue evidence="2">Whole body</tissue>
    </source>
</reference>